<evidence type="ECO:0000256" key="3">
    <source>
        <dbReference type="ARBA" id="ARBA00023163"/>
    </source>
</evidence>
<dbReference type="SMART" id="SM00342">
    <property type="entry name" value="HTH_ARAC"/>
    <property type="match status" value="1"/>
</dbReference>
<dbReference type="Gene3D" id="1.10.10.60">
    <property type="entry name" value="Homeodomain-like"/>
    <property type="match status" value="1"/>
</dbReference>
<dbReference type="EMBL" id="VUYU01000028">
    <property type="protein sequence ID" value="NHZ37393.1"/>
    <property type="molecule type" value="Genomic_DNA"/>
</dbReference>
<evidence type="ECO:0000256" key="2">
    <source>
        <dbReference type="ARBA" id="ARBA00023125"/>
    </source>
</evidence>
<keyword evidence="3" id="KW-0804">Transcription</keyword>
<feature type="domain" description="HTH araC/xylS-type" evidence="5">
    <location>
        <begin position="280"/>
        <end position="377"/>
    </location>
</feature>
<dbReference type="PANTHER" id="PTHR47894:SF1">
    <property type="entry name" value="HTH-TYPE TRANSCRIPTIONAL REGULATOR VQSM"/>
    <property type="match status" value="1"/>
</dbReference>
<dbReference type="PROSITE" id="PS01124">
    <property type="entry name" value="HTH_ARAC_FAMILY_2"/>
    <property type="match status" value="1"/>
</dbReference>
<evidence type="ECO:0000259" key="5">
    <source>
        <dbReference type="PROSITE" id="PS01124"/>
    </source>
</evidence>
<keyword evidence="1" id="KW-0805">Transcription regulation</keyword>
<dbReference type="Proteomes" id="UP000785613">
    <property type="component" value="Unassembled WGS sequence"/>
</dbReference>
<evidence type="ECO:0000313" key="7">
    <source>
        <dbReference type="Proteomes" id="UP000785613"/>
    </source>
</evidence>
<dbReference type="InterPro" id="IPR032687">
    <property type="entry name" value="AraC-type_N"/>
</dbReference>
<organism evidence="6 7">
    <name type="scientific">Massilia rubra</name>
    <dbReference type="NCBI Taxonomy" id="2607910"/>
    <lineage>
        <taxon>Bacteria</taxon>
        <taxon>Pseudomonadati</taxon>
        <taxon>Pseudomonadota</taxon>
        <taxon>Betaproteobacteria</taxon>
        <taxon>Burkholderiales</taxon>
        <taxon>Oxalobacteraceae</taxon>
        <taxon>Telluria group</taxon>
        <taxon>Massilia</taxon>
    </lineage>
</organism>
<comment type="caution">
    <text evidence="6">The sequence shown here is derived from an EMBL/GenBank/DDBJ whole genome shotgun (WGS) entry which is preliminary data.</text>
</comment>
<evidence type="ECO:0000256" key="4">
    <source>
        <dbReference type="SAM" id="MobiDB-lite"/>
    </source>
</evidence>
<dbReference type="Pfam" id="PF12625">
    <property type="entry name" value="Arabinose_bd"/>
    <property type="match status" value="1"/>
</dbReference>
<dbReference type="InterPro" id="IPR009057">
    <property type="entry name" value="Homeodomain-like_sf"/>
</dbReference>
<accession>A0ABX0LRA5</accession>
<proteinExistence type="predicted"/>
<dbReference type="SUPFAM" id="SSF46689">
    <property type="entry name" value="Homeodomain-like"/>
    <property type="match status" value="1"/>
</dbReference>
<protein>
    <submittedName>
        <fullName evidence="6">AraC family transcriptional regulator</fullName>
    </submittedName>
</protein>
<evidence type="ECO:0000313" key="6">
    <source>
        <dbReference type="EMBL" id="NHZ37393.1"/>
    </source>
</evidence>
<feature type="compositionally biased region" description="Polar residues" evidence="4">
    <location>
        <begin position="1"/>
        <end position="16"/>
    </location>
</feature>
<keyword evidence="2" id="KW-0238">DNA-binding</keyword>
<sequence>MSISSRANCSRKSTARWNGACRSRRLPRTTPAASPRPRETLVSRLLQAGDACIVAQHQPALVLDYARSRELAPRAILAGTGMDALRAPDAQQAITPTEYLQLLANVAAGLKSAETSFMLGQQMLPGHFGALSHALMQAHSLREAIALLVRFQMQLCPLLAPRFREEGDLAVLYWTDSFGAGAQRGFLVEMHMTAMSAMCRWLGGERLPWRYCFNRTPPRYTEQHEVHLGEQLRFHCHLDAMLIDAAWLDRPWPRANAMAAAVARRSVDAAHAGGQRSVLCALYDYLLEHIRSAPTLEQCAIQFGVSPATLKRHLARHGSHFQAELDQVRAHVALRLFHGGRHDNDAVARHLGFHDANNFRRSFKRWTGMTPMLLRQSLEAYRLQSGDTSAII</sequence>
<dbReference type="Pfam" id="PF12833">
    <property type="entry name" value="HTH_18"/>
    <property type="match status" value="1"/>
</dbReference>
<feature type="region of interest" description="Disordered" evidence="4">
    <location>
        <begin position="1"/>
        <end position="38"/>
    </location>
</feature>
<dbReference type="PANTHER" id="PTHR47894">
    <property type="entry name" value="HTH-TYPE TRANSCRIPTIONAL REGULATOR GADX"/>
    <property type="match status" value="1"/>
</dbReference>
<reference evidence="6 7" key="1">
    <citation type="submission" date="2019-09" db="EMBL/GenBank/DDBJ databases">
        <title>Taxonomy of Antarctic Massilia spp.: description of Massilia rubra sp. nov., Massilia aquatica sp. nov., Massilia mucilaginosa sp. nov., Massilia frigida sp. nov. isolated from streams, lakes and regoliths.</title>
        <authorList>
            <person name="Holochova P."/>
            <person name="Sedlacek I."/>
            <person name="Kralova S."/>
            <person name="Maslanova I."/>
            <person name="Busse H.-J."/>
            <person name="Stankova E."/>
            <person name="Vrbovska V."/>
            <person name="Kovarovic V."/>
            <person name="Bartak M."/>
            <person name="Svec P."/>
            <person name="Pantucek R."/>
        </authorList>
    </citation>
    <scope>NUCLEOTIDE SEQUENCE [LARGE SCALE GENOMIC DNA]</scope>
    <source>
        <strain evidence="6 7">CCM 8692</strain>
    </source>
</reference>
<name>A0ABX0LRA5_9BURK</name>
<keyword evidence="7" id="KW-1185">Reference proteome</keyword>
<gene>
    <name evidence="6" type="ORF">F0185_27915</name>
</gene>
<evidence type="ECO:0000256" key="1">
    <source>
        <dbReference type="ARBA" id="ARBA00023015"/>
    </source>
</evidence>
<dbReference type="InterPro" id="IPR018060">
    <property type="entry name" value="HTH_AraC"/>
</dbReference>